<comment type="caution">
    <text evidence="1">The sequence shown here is derived from an EMBL/GenBank/DDBJ whole genome shotgun (WGS) entry which is preliminary data.</text>
</comment>
<keyword evidence="1" id="KW-0067">ATP-binding</keyword>
<evidence type="ECO:0000313" key="1">
    <source>
        <dbReference type="EMBL" id="RAP71204.1"/>
    </source>
</evidence>
<accession>A0A328TTW0</accession>
<dbReference type="EMBL" id="LJAM02000184">
    <property type="protein sequence ID" value="RAP71204.1"/>
    <property type="molecule type" value="Genomic_DNA"/>
</dbReference>
<keyword evidence="1" id="KW-0547">Nucleotide-binding</keyword>
<dbReference type="GO" id="GO:0005524">
    <property type="term" value="F:ATP binding"/>
    <property type="evidence" value="ECO:0007669"/>
    <property type="project" value="UniProtKB-KW"/>
</dbReference>
<evidence type="ECO:0000313" key="2">
    <source>
        <dbReference type="Proteomes" id="UP000244334"/>
    </source>
</evidence>
<dbReference type="AlphaFoldDB" id="A0A328TTW0"/>
<keyword evidence="2" id="KW-1185">Reference proteome</keyword>
<keyword evidence="1" id="KW-0378">Hydrolase</keyword>
<proteinExistence type="predicted"/>
<organism evidence="1 2">
    <name type="scientific">Candidatus Erwinia dacicola</name>
    <dbReference type="NCBI Taxonomy" id="252393"/>
    <lineage>
        <taxon>Bacteria</taxon>
        <taxon>Pseudomonadati</taxon>
        <taxon>Pseudomonadota</taxon>
        <taxon>Gammaproteobacteria</taxon>
        <taxon>Enterobacterales</taxon>
        <taxon>Erwiniaceae</taxon>
        <taxon>Erwinia</taxon>
    </lineage>
</organism>
<dbReference type="Proteomes" id="UP000244334">
    <property type="component" value="Unassembled WGS sequence"/>
</dbReference>
<name>A0A328TTW0_9GAMM</name>
<protein>
    <submittedName>
        <fullName evidence="1">ABC transporter, ATP-binding domain protein</fullName>
        <ecNumber evidence="1">3.6.3.41</ecNumber>
    </submittedName>
</protein>
<gene>
    <name evidence="1" type="ORF">ACZ87_01978</name>
</gene>
<sequence>MLERMELIAPANVDTPFTFSFRAPENLPNPLLKMKKVSAGYGNRKILNWI</sequence>
<dbReference type="EC" id="3.6.3.41" evidence="1"/>
<dbReference type="GO" id="GO:0016787">
    <property type="term" value="F:hydrolase activity"/>
    <property type="evidence" value="ECO:0007669"/>
    <property type="project" value="UniProtKB-KW"/>
</dbReference>
<reference evidence="1" key="1">
    <citation type="submission" date="2018-04" db="EMBL/GenBank/DDBJ databases">
        <title>Genomes of the Obligate Erwinia dacicola and Facultative Enterobacter sp. OLF Endosymbionts of the Olive Fruit fly, Bactrocera oleae.</title>
        <authorList>
            <person name="Estes A.M."/>
            <person name="Hearn D.J."/>
            <person name="Agarwal S."/>
            <person name="Pierson E.A."/>
            <person name="Dunning-Hotopp J.C."/>
        </authorList>
    </citation>
    <scope>NUCLEOTIDE SEQUENCE [LARGE SCALE GENOMIC DNA]</scope>
    <source>
        <strain evidence="1">Oroville</strain>
    </source>
</reference>